<keyword evidence="2" id="KW-0067">ATP-binding</keyword>
<comment type="caution">
    <text evidence="4">The sequence shown here is derived from an EMBL/GenBank/DDBJ whole genome shotgun (WGS) entry which is preliminary data.</text>
</comment>
<keyword evidence="5" id="KW-1185">Reference proteome</keyword>
<organism evidence="4 5">
    <name type="scientific">Dunaliella salina</name>
    <name type="common">Green alga</name>
    <name type="synonym">Protococcus salinus</name>
    <dbReference type="NCBI Taxonomy" id="3046"/>
    <lineage>
        <taxon>Eukaryota</taxon>
        <taxon>Viridiplantae</taxon>
        <taxon>Chlorophyta</taxon>
        <taxon>core chlorophytes</taxon>
        <taxon>Chlorophyceae</taxon>
        <taxon>CS clade</taxon>
        <taxon>Chlamydomonadales</taxon>
        <taxon>Dunaliellaceae</taxon>
        <taxon>Dunaliella</taxon>
    </lineage>
</organism>
<dbReference type="Proteomes" id="UP000815325">
    <property type="component" value="Unassembled WGS sequence"/>
</dbReference>
<dbReference type="EMBL" id="MU069462">
    <property type="protein sequence ID" value="KAF5842389.1"/>
    <property type="molecule type" value="Genomic_DNA"/>
</dbReference>
<feature type="compositionally biased region" description="Low complexity" evidence="3">
    <location>
        <begin position="67"/>
        <end position="89"/>
    </location>
</feature>
<dbReference type="SUPFAM" id="SSF52540">
    <property type="entry name" value="P-loop containing nucleoside triphosphate hydrolases"/>
    <property type="match status" value="1"/>
</dbReference>
<dbReference type="Gene3D" id="1.10.1780.10">
    <property type="entry name" value="Clp, N-terminal domain"/>
    <property type="match status" value="1"/>
</dbReference>
<accession>A0ABQ7H6A0</accession>
<gene>
    <name evidence="4" type="ORF">DUNSADRAFT_7373</name>
</gene>
<evidence type="ECO:0000313" key="5">
    <source>
        <dbReference type="Proteomes" id="UP000815325"/>
    </source>
</evidence>
<dbReference type="Gene3D" id="3.40.50.300">
    <property type="entry name" value="P-loop containing nucleotide triphosphate hydrolases"/>
    <property type="match status" value="1"/>
</dbReference>
<protein>
    <recommendedName>
        <fullName evidence="6">Clp R domain-containing protein</fullName>
    </recommendedName>
</protein>
<dbReference type="PANTHER" id="PTHR11638">
    <property type="entry name" value="ATP-DEPENDENT CLP PROTEASE"/>
    <property type="match status" value="1"/>
</dbReference>
<evidence type="ECO:0008006" key="6">
    <source>
        <dbReference type="Google" id="ProtNLM"/>
    </source>
</evidence>
<evidence type="ECO:0000256" key="3">
    <source>
        <dbReference type="SAM" id="MobiDB-lite"/>
    </source>
</evidence>
<evidence type="ECO:0000313" key="4">
    <source>
        <dbReference type="EMBL" id="KAF5842389.1"/>
    </source>
</evidence>
<dbReference type="InterPro" id="IPR036628">
    <property type="entry name" value="Clp_N_dom_sf"/>
</dbReference>
<feature type="region of interest" description="Disordered" evidence="3">
    <location>
        <begin position="62"/>
        <end position="93"/>
    </location>
</feature>
<evidence type="ECO:0000256" key="2">
    <source>
        <dbReference type="ARBA" id="ARBA00022840"/>
    </source>
</evidence>
<evidence type="ECO:0000256" key="1">
    <source>
        <dbReference type="ARBA" id="ARBA00022741"/>
    </source>
</evidence>
<sequence>MSFVDEADQTSPVPQQGGLADMFNSLTVFGKDALWWGMVWMGCYVAYQQGWLPFLQPPSARPELPNARQGAREQAAAAAETEEQPAVPEDPVTQEEHKAAMDTLMARAQEKATQMNDKKLTVEHMILALAGNPRFMEILQCTEGMTEDHFKSAIKKSRIIFNRGEVNEDLVPEHQTAMSKYSRDLTQMARQGNLDPVIGRSDEIRRVIHILSRRTKNNPVILGEPGVGKVSPVQPAHAPRKRY</sequence>
<dbReference type="PANTHER" id="PTHR11638:SF18">
    <property type="entry name" value="HEAT SHOCK PROTEIN 104"/>
    <property type="match status" value="1"/>
</dbReference>
<reference evidence="4" key="1">
    <citation type="submission" date="2017-08" db="EMBL/GenBank/DDBJ databases">
        <authorList>
            <person name="Polle J.E."/>
            <person name="Barry K."/>
            <person name="Cushman J."/>
            <person name="Schmutz J."/>
            <person name="Tran D."/>
            <person name="Hathwaick L.T."/>
            <person name="Yim W.C."/>
            <person name="Jenkins J."/>
            <person name="Mckie-Krisberg Z.M."/>
            <person name="Prochnik S."/>
            <person name="Lindquist E."/>
            <person name="Dockter R.B."/>
            <person name="Adam C."/>
            <person name="Molina H."/>
            <person name="Bunkerborg J."/>
            <person name="Jin E."/>
            <person name="Buchheim M."/>
            <person name="Magnuson J."/>
        </authorList>
    </citation>
    <scope>NUCLEOTIDE SEQUENCE</scope>
    <source>
        <strain evidence="4">CCAP 19/18</strain>
    </source>
</reference>
<proteinExistence type="predicted"/>
<name>A0ABQ7H6A0_DUNSA</name>
<dbReference type="InterPro" id="IPR050130">
    <property type="entry name" value="ClpA_ClpB"/>
</dbReference>
<keyword evidence="1" id="KW-0547">Nucleotide-binding</keyword>
<feature type="region of interest" description="Disordered" evidence="3">
    <location>
        <begin position="222"/>
        <end position="243"/>
    </location>
</feature>
<dbReference type="InterPro" id="IPR027417">
    <property type="entry name" value="P-loop_NTPase"/>
</dbReference>
<dbReference type="SUPFAM" id="SSF81923">
    <property type="entry name" value="Double Clp-N motif"/>
    <property type="match status" value="1"/>
</dbReference>